<evidence type="ECO:0000256" key="1">
    <source>
        <dbReference type="ARBA" id="ARBA00023118"/>
    </source>
</evidence>
<reference evidence="3 4" key="1">
    <citation type="submission" date="2018-12" db="EMBL/GenBank/DDBJ databases">
        <title>Genome Sequence of Candidatus Viridilinea halotolerans isolated from saline sulfide-rich spring.</title>
        <authorList>
            <person name="Grouzdev D.S."/>
            <person name="Burganskaya E.I."/>
            <person name="Krutkina M.S."/>
            <person name="Sukhacheva M.V."/>
            <person name="Gorlenko V.M."/>
        </authorList>
    </citation>
    <scope>NUCLEOTIDE SEQUENCE [LARGE SCALE GENOMIC DNA]</scope>
    <source>
        <strain evidence="3">Chok-6</strain>
    </source>
</reference>
<evidence type="ECO:0000259" key="2">
    <source>
        <dbReference type="Pfam" id="PF03787"/>
    </source>
</evidence>
<feature type="domain" description="CRISPR type III-associated protein" evidence="2">
    <location>
        <begin position="23"/>
        <end position="220"/>
    </location>
</feature>
<organism evidence="3 4">
    <name type="scientific">Candidatus Viridilinea halotolerans</name>
    <dbReference type="NCBI Taxonomy" id="2491704"/>
    <lineage>
        <taxon>Bacteria</taxon>
        <taxon>Bacillati</taxon>
        <taxon>Chloroflexota</taxon>
        <taxon>Chloroflexia</taxon>
        <taxon>Chloroflexales</taxon>
        <taxon>Chloroflexineae</taxon>
        <taxon>Oscillochloridaceae</taxon>
        <taxon>Candidatus Viridilinea</taxon>
    </lineage>
</organism>
<evidence type="ECO:0000313" key="4">
    <source>
        <dbReference type="Proteomes" id="UP000280307"/>
    </source>
</evidence>
<dbReference type="InterPro" id="IPR005537">
    <property type="entry name" value="RAMP_III_fam"/>
</dbReference>
<accession>A0A426U9A2</accession>
<keyword evidence="1" id="KW-0051">Antiviral defense</keyword>
<protein>
    <recommendedName>
        <fullName evidence="2">CRISPR type III-associated protein domain-containing protein</fullName>
    </recommendedName>
</protein>
<dbReference type="EMBL" id="RSAS01000090">
    <property type="protein sequence ID" value="RRR76903.1"/>
    <property type="molecule type" value="Genomic_DNA"/>
</dbReference>
<dbReference type="Proteomes" id="UP000280307">
    <property type="component" value="Unassembled WGS sequence"/>
</dbReference>
<gene>
    <name evidence="3" type="ORF">EI684_02240</name>
</gene>
<dbReference type="Pfam" id="PF03787">
    <property type="entry name" value="RAMPs"/>
    <property type="match status" value="1"/>
</dbReference>
<proteinExistence type="predicted"/>
<comment type="caution">
    <text evidence="3">The sequence shown here is derived from an EMBL/GenBank/DDBJ whole genome shotgun (WGS) entry which is preliminary data.</text>
</comment>
<sequence length="536" mass="59817">MQVITYRLRLQEPLLATQIMGDPNNSVSFDYIPGSLIRGMLVHRYMQQHPELHEHEVVHDATCRRLFFTATTRYLHAYPLTSNGERSLPTPLPLLKRKGDDKEDGFDVYNAAYEDFDWPKVAGDAQPKWVGKPFCTLNEENLTLLAPPQKRLTVHVARDPHKGRATKEQGQVFQYEALAADQCFAGVILTEDAADAATIKAMLEGHAWLGRARSAGYGRVCIEVKEEFSASSWREVALPAPRLKADDRVTLTLLSDAILRDGQGHYALTWSTDMLESYLGLTITQVHSKQSFSATTISGGFNRTAQAPLAQSYSLAAGSTVSFTLAQAVDAATLARLEAQGIGERRTEGFGRIVFNWLEADDFQASIGKPYDPPQDKQSLSANSQALARQMARRLLEARIEQALARFVRDEVHPEKNQFPANSQLGRVRVLLRRAARTGAPLSEVLAELDAFKQAGREQFERAHMQKTTLWAWLQKLLANPLTVWQVISLPDHTWPKVAGEQAQADAALTRRVTLQVIEATLNAAARKRKQKEDAR</sequence>
<dbReference type="AlphaFoldDB" id="A0A426U9A2"/>
<name>A0A426U9A2_9CHLR</name>
<evidence type="ECO:0000313" key="3">
    <source>
        <dbReference type="EMBL" id="RRR76903.1"/>
    </source>
</evidence>